<dbReference type="InterPro" id="IPR036513">
    <property type="entry name" value="STAS_dom_sf"/>
</dbReference>
<dbReference type="SUPFAM" id="SSF52091">
    <property type="entry name" value="SpoIIaa-like"/>
    <property type="match status" value="1"/>
</dbReference>
<organism evidence="1 2">
    <name type="scientific">Cognatiluteimonas weifangensis</name>
    <dbReference type="NCBI Taxonomy" id="2303539"/>
    <lineage>
        <taxon>Bacteria</taxon>
        <taxon>Pseudomonadati</taxon>
        <taxon>Pseudomonadota</taxon>
        <taxon>Gammaproteobacteria</taxon>
        <taxon>Lysobacterales</taxon>
        <taxon>Lysobacteraceae</taxon>
        <taxon>Cognatiluteimonas</taxon>
    </lineage>
</organism>
<proteinExistence type="predicted"/>
<dbReference type="Gene3D" id="3.40.50.10600">
    <property type="entry name" value="SpoIIaa-like domains"/>
    <property type="match status" value="1"/>
</dbReference>
<name>A0A372DIT4_9GAMM</name>
<dbReference type="EMBL" id="QVPD01000012">
    <property type="protein sequence ID" value="RFP59426.1"/>
    <property type="molecule type" value="Genomic_DNA"/>
</dbReference>
<reference evidence="1 2" key="1">
    <citation type="submission" date="2018-08" db="EMBL/GenBank/DDBJ databases">
        <title>Lysobacter weifangensis sp. nov., a new member of the family 'Xanthomonadaceae', isolated from soil in a farmland.</title>
        <authorList>
            <person name="Zhao H."/>
        </authorList>
    </citation>
    <scope>NUCLEOTIDE SEQUENCE [LARGE SCALE GENOMIC DNA]</scope>
    <source>
        <strain evidence="1 2">WF-2</strain>
    </source>
</reference>
<evidence type="ECO:0000313" key="1">
    <source>
        <dbReference type="EMBL" id="RFP59426.1"/>
    </source>
</evidence>
<dbReference type="InterPro" id="IPR021866">
    <property type="entry name" value="SpoIIAA-like"/>
</dbReference>
<protein>
    <submittedName>
        <fullName evidence="1">STAS/SEC14 domain-containing protein</fullName>
    </submittedName>
</protein>
<dbReference type="Proteomes" id="UP000262917">
    <property type="component" value="Unassembled WGS sequence"/>
</dbReference>
<evidence type="ECO:0000313" key="2">
    <source>
        <dbReference type="Proteomes" id="UP000262917"/>
    </source>
</evidence>
<gene>
    <name evidence="1" type="ORF">D0Y53_10680</name>
</gene>
<dbReference type="AlphaFoldDB" id="A0A372DIT4"/>
<dbReference type="Pfam" id="PF11964">
    <property type="entry name" value="SpoIIAA-like"/>
    <property type="match status" value="1"/>
</dbReference>
<comment type="caution">
    <text evidence="1">The sequence shown here is derived from an EMBL/GenBank/DDBJ whole genome shotgun (WGS) entry which is preliminary data.</text>
</comment>
<accession>A0A372DIT4</accession>
<keyword evidence="2" id="KW-1185">Reference proteome</keyword>
<sequence>MCEPGACRDDRRAVTSPYAGAREHAASSRSAKMIEVLPAPAHVAAFRVTGTLTVGDCDRCITEVEARLEAHARIALFCDLAGMRRIAPAALTRDLRFALELCGQSRRFTRSALVTERAWLARLTRFAARFFARTEVRVFAPAERAIALAWASVALPGN</sequence>
<dbReference type="InterPro" id="IPR038396">
    <property type="entry name" value="SpoIIAA-like_sf"/>
</dbReference>